<keyword evidence="8" id="KW-0675">Receptor</keyword>
<evidence type="ECO:0000256" key="8">
    <source>
        <dbReference type="ARBA" id="ARBA00023170"/>
    </source>
</evidence>
<evidence type="ECO:0000256" key="9">
    <source>
        <dbReference type="ARBA" id="ARBA00023180"/>
    </source>
</evidence>
<keyword evidence="5 11" id="KW-0479">Metal-binding</keyword>
<dbReference type="InterPro" id="IPR011051">
    <property type="entry name" value="RmlC_Cupin_sf"/>
</dbReference>
<evidence type="ECO:0000256" key="7">
    <source>
        <dbReference type="ARBA" id="ARBA00023157"/>
    </source>
</evidence>
<evidence type="ECO:0000313" key="16">
    <source>
        <dbReference type="EMBL" id="GAU32953.1"/>
    </source>
</evidence>
<evidence type="ECO:0000256" key="11">
    <source>
        <dbReference type="PIRSR" id="PIRSR601929-1"/>
    </source>
</evidence>
<feature type="binding site" evidence="12">
    <location>
        <position position="101"/>
    </location>
    <ligand>
        <name>Mn(2+)</name>
        <dbReference type="ChEBI" id="CHEBI:29035"/>
    </ligand>
</feature>
<dbReference type="GO" id="GO:0048046">
    <property type="term" value="C:apoplast"/>
    <property type="evidence" value="ECO:0007669"/>
    <property type="project" value="UniProtKB-SubCell"/>
</dbReference>
<dbReference type="CDD" id="cd02241">
    <property type="entry name" value="cupin_OxOx"/>
    <property type="match status" value="1"/>
</dbReference>
<dbReference type="AlphaFoldDB" id="A0A2Z6MT50"/>
<dbReference type="InterPro" id="IPR019780">
    <property type="entry name" value="Germin_Mn-BS"/>
</dbReference>
<feature type="binding site" evidence="12">
    <location>
        <position position="103"/>
    </location>
    <ligand>
        <name>Mn(2+)</name>
        <dbReference type="ChEBI" id="CHEBI:29035"/>
    </ligand>
</feature>
<evidence type="ECO:0000256" key="13">
    <source>
        <dbReference type="PIRSR" id="PIRSR601929-3"/>
    </source>
</evidence>
<evidence type="ECO:0000313" key="17">
    <source>
        <dbReference type="Proteomes" id="UP000242715"/>
    </source>
</evidence>
<reference evidence="17" key="1">
    <citation type="journal article" date="2017" name="Front. Plant Sci.">
        <title>Climate Clever Clovers: New Paradigm to Reduce the Environmental Footprint of Ruminants by Breeding Low Methanogenic Forages Utilizing Haplotype Variation.</title>
        <authorList>
            <person name="Kaur P."/>
            <person name="Appels R."/>
            <person name="Bayer P.E."/>
            <person name="Keeble-Gagnere G."/>
            <person name="Wang J."/>
            <person name="Hirakawa H."/>
            <person name="Shirasawa K."/>
            <person name="Vercoe P."/>
            <person name="Stefanova K."/>
            <person name="Durmic Z."/>
            <person name="Nichols P."/>
            <person name="Revell C."/>
            <person name="Isobe S.N."/>
            <person name="Edwards D."/>
            <person name="Erskine W."/>
        </authorList>
    </citation>
    <scope>NUCLEOTIDE SEQUENCE [LARGE SCALE GENOMIC DNA]</scope>
    <source>
        <strain evidence="17">cv. Daliak</strain>
    </source>
</reference>
<sequence>MMKIIYILFLFTLLSSSHASVNDFCVADTKASDTPTGYPCKPVSQITSDDFVFHGFVAGNTNSSNPVALTPAFVTQFPALNGLGVSAARLDLAQGGTVPMHTHPGATELVIILEGEITAGFLTPTTAYSKTLKSGDLIVFPQGMLHFLVNSGQGKASAFLTFSSANPGAQLLDNLLFSNNLPSSLVAQTTFLDLAQVKKLKARFGGSG</sequence>
<dbReference type="PRINTS" id="PR00325">
    <property type="entry name" value="GERMIN"/>
</dbReference>
<organism evidence="16 17">
    <name type="scientific">Trifolium subterraneum</name>
    <name type="common">Subterranean clover</name>
    <dbReference type="NCBI Taxonomy" id="3900"/>
    <lineage>
        <taxon>Eukaryota</taxon>
        <taxon>Viridiplantae</taxon>
        <taxon>Streptophyta</taxon>
        <taxon>Embryophyta</taxon>
        <taxon>Tracheophyta</taxon>
        <taxon>Spermatophyta</taxon>
        <taxon>Magnoliopsida</taxon>
        <taxon>eudicotyledons</taxon>
        <taxon>Gunneridae</taxon>
        <taxon>Pentapetalae</taxon>
        <taxon>rosids</taxon>
        <taxon>fabids</taxon>
        <taxon>Fabales</taxon>
        <taxon>Fabaceae</taxon>
        <taxon>Papilionoideae</taxon>
        <taxon>50 kb inversion clade</taxon>
        <taxon>NPAAA clade</taxon>
        <taxon>Hologalegina</taxon>
        <taxon>IRL clade</taxon>
        <taxon>Trifolieae</taxon>
        <taxon>Trifolium</taxon>
    </lineage>
</organism>
<feature type="chain" id="PRO_5019620639" description="Germin-like protein" evidence="14">
    <location>
        <begin position="20"/>
        <end position="208"/>
    </location>
</feature>
<accession>A0A2Z6MT50</accession>
<dbReference type="Proteomes" id="UP000242715">
    <property type="component" value="Unassembled WGS sequence"/>
</dbReference>
<comment type="similarity">
    <text evidence="2 14">Belongs to the germin family.</text>
</comment>
<dbReference type="SUPFAM" id="SSF51182">
    <property type="entry name" value="RmlC-like cupins"/>
    <property type="match status" value="1"/>
</dbReference>
<comment type="subcellular location">
    <subcellularLocation>
        <location evidence="1 14">Secreted</location>
        <location evidence="1 14">Extracellular space</location>
        <location evidence="1 14">Apoplast</location>
    </subcellularLocation>
</comment>
<evidence type="ECO:0000256" key="3">
    <source>
        <dbReference type="ARBA" id="ARBA00022523"/>
    </source>
</evidence>
<keyword evidence="17" id="KW-1185">Reference proteome</keyword>
<evidence type="ECO:0000256" key="5">
    <source>
        <dbReference type="ARBA" id="ARBA00022723"/>
    </source>
</evidence>
<evidence type="ECO:0000256" key="6">
    <source>
        <dbReference type="ARBA" id="ARBA00022729"/>
    </source>
</evidence>
<feature type="disulfide bond" evidence="13">
    <location>
        <begin position="25"/>
        <end position="40"/>
    </location>
</feature>
<dbReference type="InterPro" id="IPR001929">
    <property type="entry name" value="Germin"/>
</dbReference>
<evidence type="ECO:0000256" key="12">
    <source>
        <dbReference type="PIRSR" id="PIRSR601929-2"/>
    </source>
</evidence>
<feature type="binding site" evidence="12">
    <location>
        <position position="108"/>
    </location>
    <ligand>
        <name>Mn(2+)</name>
        <dbReference type="ChEBI" id="CHEBI:29035"/>
    </ligand>
</feature>
<dbReference type="Pfam" id="PF00190">
    <property type="entry name" value="Cupin_1"/>
    <property type="match status" value="1"/>
</dbReference>
<feature type="binding site" evidence="12">
    <location>
        <position position="146"/>
    </location>
    <ligand>
        <name>Mn(2+)</name>
        <dbReference type="ChEBI" id="CHEBI:29035"/>
    </ligand>
</feature>
<feature type="domain" description="Cupin type-1" evidence="15">
    <location>
        <begin position="54"/>
        <end position="198"/>
    </location>
</feature>
<proteinExistence type="inferred from homology"/>
<keyword evidence="9" id="KW-0325">Glycoprotein</keyword>
<name>A0A2Z6MT50_TRISU</name>
<feature type="binding site" evidence="11">
    <location>
        <position position="108"/>
    </location>
    <ligand>
        <name>oxalate</name>
        <dbReference type="ChEBI" id="CHEBI:30623"/>
    </ligand>
</feature>
<evidence type="ECO:0000256" key="1">
    <source>
        <dbReference type="ARBA" id="ARBA00004271"/>
    </source>
</evidence>
<evidence type="ECO:0000256" key="14">
    <source>
        <dbReference type="RuleBase" id="RU366015"/>
    </source>
</evidence>
<dbReference type="PROSITE" id="PS00725">
    <property type="entry name" value="GERMIN"/>
    <property type="match status" value="1"/>
</dbReference>
<dbReference type="OrthoDB" id="1921208at2759"/>
<keyword evidence="7 13" id="KW-1015">Disulfide bond</keyword>
<keyword evidence="6 14" id="KW-0732">Signal</keyword>
<feature type="binding site" evidence="11">
    <location>
        <position position="103"/>
    </location>
    <ligand>
        <name>oxalate</name>
        <dbReference type="ChEBI" id="CHEBI:30623"/>
    </ligand>
</feature>
<keyword evidence="3 14" id="KW-0052">Apoplast</keyword>
<dbReference type="InterPro" id="IPR006045">
    <property type="entry name" value="Cupin_1"/>
</dbReference>
<dbReference type="EMBL" id="DF973513">
    <property type="protein sequence ID" value="GAU32953.1"/>
    <property type="molecule type" value="Genomic_DNA"/>
</dbReference>
<dbReference type="SMART" id="SM00835">
    <property type="entry name" value="Cupin_1"/>
    <property type="match status" value="1"/>
</dbReference>
<protein>
    <recommendedName>
        <fullName evidence="14">Germin-like protein</fullName>
    </recommendedName>
</protein>
<keyword evidence="10 11" id="KW-0464">Manganese</keyword>
<dbReference type="InterPro" id="IPR014710">
    <property type="entry name" value="RmlC-like_jellyroll"/>
</dbReference>
<gene>
    <name evidence="16" type="ORF">TSUD_358200</name>
</gene>
<dbReference type="FunFam" id="2.60.120.10:FF:000047">
    <property type="entry name" value="Auxin-binding protein ABP19a"/>
    <property type="match status" value="1"/>
</dbReference>
<dbReference type="GO" id="GO:0030145">
    <property type="term" value="F:manganese ion binding"/>
    <property type="evidence" value="ECO:0007669"/>
    <property type="project" value="UniProtKB-UniRule"/>
</dbReference>
<dbReference type="Gene3D" id="2.60.120.10">
    <property type="entry name" value="Jelly Rolls"/>
    <property type="match status" value="1"/>
</dbReference>
<keyword evidence="4 14" id="KW-0964">Secreted</keyword>
<evidence type="ECO:0000256" key="2">
    <source>
        <dbReference type="ARBA" id="ARBA00007456"/>
    </source>
</evidence>
<feature type="signal peptide" evidence="14">
    <location>
        <begin position="1"/>
        <end position="19"/>
    </location>
</feature>
<evidence type="ECO:0000256" key="10">
    <source>
        <dbReference type="ARBA" id="ARBA00023211"/>
    </source>
</evidence>
<evidence type="ECO:0000259" key="15">
    <source>
        <dbReference type="SMART" id="SM00835"/>
    </source>
</evidence>
<dbReference type="PANTHER" id="PTHR31238">
    <property type="entry name" value="GERMIN-LIKE PROTEIN SUBFAMILY 3 MEMBER 3"/>
    <property type="match status" value="1"/>
</dbReference>
<evidence type="ECO:0000256" key="4">
    <source>
        <dbReference type="ARBA" id="ARBA00022525"/>
    </source>
</evidence>